<feature type="domain" description="DUF4037" evidence="2">
    <location>
        <begin position="104"/>
        <end position="201"/>
    </location>
</feature>
<gene>
    <name evidence="3" type="ORF">AGRA3207_006112</name>
</gene>
<evidence type="ECO:0000256" key="1">
    <source>
        <dbReference type="SAM" id="MobiDB-lite"/>
    </source>
</evidence>
<proteinExistence type="predicted"/>
<keyword evidence="4" id="KW-1185">Reference proteome</keyword>
<evidence type="ECO:0000313" key="3">
    <source>
        <dbReference type="EMBL" id="QXJ26861.1"/>
    </source>
</evidence>
<dbReference type="EMBL" id="CP059572">
    <property type="protein sequence ID" value="QXJ26861.1"/>
    <property type="molecule type" value="Genomic_DNA"/>
</dbReference>
<dbReference type="InterPro" id="IPR025117">
    <property type="entry name" value="DUF4037"/>
</dbReference>
<evidence type="ECO:0000313" key="4">
    <source>
        <dbReference type="Proteomes" id="UP001049518"/>
    </source>
</evidence>
<reference evidence="3" key="1">
    <citation type="submission" date="2020-07" db="EMBL/GenBank/DDBJ databases">
        <authorList>
            <person name="Tarantini F.S."/>
            <person name="Hong K.W."/>
            <person name="Chan K.G."/>
        </authorList>
    </citation>
    <scope>NUCLEOTIDE SEQUENCE</scope>
    <source>
        <strain evidence="3">32-07</strain>
    </source>
</reference>
<evidence type="ECO:0000259" key="2">
    <source>
        <dbReference type="Pfam" id="PF13228"/>
    </source>
</evidence>
<feature type="region of interest" description="Disordered" evidence="1">
    <location>
        <begin position="325"/>
        <end position="356"/>
    </location>
</feature>
<protein>
    <submittedName>
        <fullName evidence="3">DUF4037 domain-containing protein</fullName>
    </submittedName>
</protein>
<dbReference type="Proteomes" id="UP001049518">
    <property type="component" value="Chromosome"/>
</dbReference>
<dbReference type="Pfam" id="PF13228">
    <property type="entry name" value="DUF4037"/>
    <property type="match status" value="1"/>
</dbReference>
<name>A0ABX8R8I9_9ACTN</name>
<sequence>MPRLRYAAARLGSGSDVLGFDDVMSRDHDWGCRLTLLVDDPGAVPVVGRLLERGLPGHYRGYPVRFPVTWDASDTHNVEVATVAGFCRSRLGLDPTRALSAVDWLCLTGQSVLEVTAGPVFEDTTATLAPVRATLRRYPPDVERYVLAAWWRRVSQWMPVAGRTAARGDGTGSRILGARLAEDLCRLAFALSREWAPYAKWRGTAFARLDIAGALEGPLAAAVAEPRWQDREQALAEAVLTLSRLQRRRGLPVPDPAVIPFWDRPYRTVDEGLSAGLLAGVRDPEVAALPPGAGSVEQWSDNVDVLTAPDRRTALAAAYRAWIGGDARTGGDAGVSRDAGPGRSRPGPQGGTDHGP</sequence>
<accession>A0ABX8R8I9</accession>
<organism evidence="3 4">
    <name type="scientific">Actinomadura graeca</name>
    <dbReference type="NCBI Taxonomy" id="2750812"/>
    <lineage>
        <taxon>Bacteria</taxon>
        <taxon>Bacillati</taxon>
        <taxon>Actinomycetota</taxon>
        <taxon>Actinomycetes</taxon>
        <taxon>Streptosporangiales</taxon>
        <taxon>Thermomonosporaceae</taxon>
        <taxon>Actinomadura</taxon>
    </lineage>
</organism>